<keyword evidence="2" id="KW-1133">Transmembrane helix</keyword>
<comment type="caution">
    <text evidence="3">The sequence shown here is derived from an EMBL/GenBank/DDBJ whole genome shotgun (WGS) entry which is preliminary data.</text>
</comment>
<evidence type="ECO:0000313" key="4">
    <source>
        <dbReference type="Proteomes" id="UP001597053"/>
    </source>
</evidence>
<name>A0ABW3A9W5_9ACTN</name>
<evidence type="ECO:0000313" key="3">
    <source>
        <dbReference type="EMBL" id="MFD0787720.1"/>
    </source>
</evidence>
<feature type="transmembrane region" description="Helical" evidence="2">
    <location>
        <begin position="108"/>
        <end position="127"/>
    </location>
</feature>
<keyword evidence="2" id="KW-0472">Membrane</keyword>
<dbReference type="Proteomes" id="UP001597053">
    <property type="component" value="Unassembled WGS sequence"/>
</dbReference>
<evidence type="ECO:0000256" key="1">
    <source>
        <dbReference type="SAM" id="MobiDB-lite"/>
    </source>
</evidence>
<gene>
    <name evidence="3" type="ORF">ACFQZ8_27765</name>
</gene>
<sequence>MKIDSSAADRDAAPDPPARVAGPGRQRATALALATLGLLALVGAQSMPWVSVRTAGAVDWLFGGDSEQAARTYRLLDLSEAAVPLLVGWVVLFGAFVAAWVKSDWRRMLLRLVYVADVVIVFLTFNLGRHAVDASGVRASDYPTTGVQSGALLALLGTLLVTVALATLMAPGRVGLESAASQPP</sequence>
<proteinExistence type="predicted"/>
<accession>A0ABW3A9W5</accession>
<evidence type="ECO:0000256" key="2">
    <source>
        <dbReference type="SAM" id="Phobius"/>
    </source>
</evidence>
<feature type="transmembrane region" description="Helical" evidence="2">
    <location>
        <begin position="28"/>
        <end position="50"/>
    </location>
</feature>
<reference evidence="4" key="1">
    <citation type="journal article" date="2019" name="Int. J. Syst. Evol. Microbiol.">
        <title>The Global Catalogue of Microorganisms (GCM) 10K type strain sequencing project: providing services to taxonomists for standard genome sequencing and annotation.</title>
        <authorList>
            <consortium name="The Broad Institute Genomics Platform"/>
            <consortium name="The Broad Institute Genome Sequencing Center for Infectious Disease"/>
            <person name="Wu L."/>
            <person name="Ma J."/>
        </authorList>
    </citation>
    <scope>NUCLEOTIDE SEQUENCE [LARGE SCALE GENOMIC DNA]</scope>
    <source>
        <strain evidence="4">JCM 32148</strain>
    </source>
</reference>
<protein>
    <submittedName>
        <fullName evidence="3">Uncharacterized protein</fullName>
    </submittedName>
</protein>
<feature type="region of interest" description="Disordered" evidence="1">
    <location>
        <begin position="1"/>
        <end position="24"/>
    </location>
</feature>
<dbReference type="EMBL" id="JBHTHM010002204">
    <property type="protein sequence ID" value="MFD0787720.1"/>
    <property type="molecule type" value="Genomic_DNA"/>
</dbReference>
<organism evidence="3 4">
    <name type="scientific">Micromonospora azadirachtae</name>
    <dbReference type="NCBI Taxonomy" id="1970735"/>
    <lineage>
        <taxon>Bacteria</taxon>
        <taxon>Bacillati</taxon>
        <taxon>Actinomycetota</taxon>
        <taxon>Actinomycetes</taxon>
        <taxon>Micromonosporales</taxon>
        <taxon>Micromonosporaceae</taxon>
        <taxon>Micromonospora</taxon>
    </lineage>
</organism>
<feature type="transmembrane region" description="Helical" evidence="2">
    <location>
        <begin position="147"/>
        <end position="168"/>
    </location>
</feature>
<feature type="transmembrane region" description="Helical" evidence="2">
    <location>
        <begin position="81"/>
        <end position="101"/>
    </location>
</feature>
<keyword evidence="4" id="KW-1185">Reference proteome</keyword>
<feature type="non-terminal residue" evidence="3">
    <location>
        <position position="184"/>
    </location>
</feature>
<feature type="compositionally biased region" description="Basic and acidic residues" evidence="1">
    <location>
        <begin position="1"/>
        <end position="13"/>
    </location>
</feature>
<keyword evidence="2" id="KW-0812">Transmembrane</keyword>